<evidence type="ECO:0000259" key="8">
    <source>
        <dbReference type="Pfam" id="PF22837"/>
    </source>
</evidence>
<feature type="domain" description="Type II methyltransferase M.Eco57I C-terminal" evidence="8">
    <location>
        <begin position="277"/>
        <end position="484"/>
    </location>
</feature>
<dbReference type="SUPFAM" id="SSF53335">
    <property type="entry name" value="S-adenosyl-L-methionine-dependent methyltransferases"/>
    <property type="match status" value="1"/>
</dbReference>
<dbReference type="Gene3D" id="3.40.50.150">
    <property type="entry name" value="Vaccinia Virus protein VP39"/>
    <property type="match status" value="1"/>
</dbReference>
<dbReference type="PANTHER" id="PTHR33841:SF5">
    <property type="entry name" value="DNA METHYLASE (MODIFICATION METHYLASE) (METHYLTRANSFERASE)-RELATED"/>
    <property type="match status" value="1"/>
</dbReference>
<evidence type="ECO:0000256" key="1">
    <source>
        <dbReference type="ARBA" id="ARBA00006594"/>
    </source>
</evidence>
<dbReference type="CDD" id="cd02440">
    <property type="entry name" value="AdoMet_MTases"/>
    <property type="match status" value="1"/>
</dbReference>
<dbReference type="InterPro" id="IPR050953">
    <property type="entry name" value="N4_N6_ade-DNA_methylase"/>
</dbReference>
<dbReference type="PRINTS" id="PR00507">
    <property type="entry name" value="N12N6MTFRASE"/>
</dbReference>
<reference evidence="9 10" key="1">
    <citation type="submission" date="2015-09" db="EMBL/GenBank/DDBJ databases">
        <title>Whole genome shotgun sequence assembly of Aphanizomenon flos-aquae UKL13.</title>
        <authorList>
            <person name="Driscoll C."/>
        </authorList>
    </citation>
    <scope>NUCLEOTIDE SEQUENCE [LARGE SCALE GENOMIC DNA]</scope>
    <source>
        <strain evidence="9">MDT13</strain>
    </source>
</reference>
<sequence length="497" mass="57782">MINQKLPNNWQEREKLRNKGQFWTPEWVTKAMVAYIAQDTNLIFDPAAGKGAFLNALLQINPSINYYGIDIDEDILKDEIYQKNSCFVELRDFIKNPPQKKFNAIIANPPYIRHHRIDEKMKQFLKELFISITDFTIDGRAGYHIYFFIQALNLLNKNGKLAFIMPADTCEGIFAQKLWQWITKNYCLECVVTFDQNATPFPKVDTNAIIFFIKKSEPVQTIKWIKTNEANEELFNFVKSDFQDTNYISLEINNRDLQEALATGLSRPEQNNCDVKYHLNDFAKVIRGIATGANDFFFLTRQQVKELAIPREFLKLAIGRTKDVIGDKLTIEDIKKLQENNRPTILISINSENNIPEPVANYLKKGEKLGLPNRPLLKQRKYWYRIEYREVPPILFAYLGRRNSRFIKNEAGVVPLTSFLCIYPIYSDELYITNLCQALNEPETIENLRLVGKSYGSGAIKVEPRNLDKVPIPEHIVDKYNLNRQKLESKSQQLELF</sequence>
<evidence type="ECO:0000256" key="4">
    <source>
        <dbReference type="ARBA" id="ARBA00022679"/>
    </source>
</evidence>
<evidence type="ECO:0000256" key="6">
    <source>
        <dbReference type="ARBA" id="ARBA00047942"/>
    </source>
</evidence>
<dbReference type="Pfam" id="PF07669">
    <property type="entry name" value="Eco57I"/>
    <property type="match status" value="1"/>
</dbReference>
<evidence type="ECO:0000256" key="5">
    <source>
        <dbReference type="ARBA" id="ARBA00022691"/>
    </source>
</evidence>
<dbReference type="PANTHER" id="PTHR33841">
    <property type="entry name" value="DNA METHYLTRANSFERASE YEEA-RELATED"/>
    <property type="match status" value="1"/>
</dbReference>
<organism evidence="9 10">
    <name type="scientific">Aphanizomenon flos-aquae LD13</name>
    <dbReference type="NCBI Taxonomy" id="1710894"/>
    <lineage>
        <taxon>Bacteria</taxon>
        <taxon>Bacillati</taxon>
        <taxon>Cyanobacteriota</taxon>
        <taxon>Cyanophyceae</taxon>
        <taxon>Nostocales</taxon>
        <taxon>Aphanizomenonaceae</taxon>
        <taxon>Aphanizomenon</taxon>
    </lineage>
</organism>
<dbReference type="GO" id="GO:0003676">
    <property type="term" value="F:nucleic acid binding"/>
    <property type="evidence" value="ECO:0007669"/>
    <property type="project" value="InterPro"/>
</dbReference>
<comment type="catalytic activity">
    <reaction evidence="6">
        <text>a 2'-deoxyadenosine in DNA + S-adenosyl-L-methionine = an N(6)-methyl-2'-deoxyadenosine in DNA + S-adenosyl-L-homocysteine + H(+)</text>
        <dbReference type="Rhea" id="RHEA:15197"/>
        <dbReference type="Rhea" id="RHEA-COMP:12418"/>
        <dbReference type="Rhea" id="RHEA-COMP:12419"/>
        <dbReference type="ChEBI" id="CHEBI:15378"/>
        <dbReference type="ChEBI" id="CHEBI:57856"/>
        <dbReference type="ChEBI" id="CHEBI:59789"/>
        <dbReference type="ChEBI" id="CHEBI:90615"/>
        <dbReference type="ChEBI" id="CHEBI:90616"/>
        <dbReference type="EC" id="2.1.1.72"/>
    </reaction>
</comment>
<dbReference type="GO" id="GO:0009007">
    <property type="term" value="F:site-specific DNA-methyltransferase (adenine-specific) activity"/>
    <property type="evidence" value="ECO:0007669"/>
    <property type="project" value="UniProtKB-EC"/>
</dbReference>
<keyword evidence="5" id="KW-0949">S-adenosyl-L-methionine</keyword>
<dbReference type="InterPro" id="IPR029063">
    <property type="entry name" value="SAM-dependent_MTases_sf"/>
</dbReference>
<proteinExistence type="inferred from homology"/>
<dbReference type="STRING" id="1803587.GCA_001593825_01515"/>
<dbReference type="InterPro" id="IPR011639">
    <property type="entry name" value="MethylTrfase_TaqI-like_dom"/>
</dbReference>
<dbReference type="PROSITE" id="PS00092">
    <property type="entry name" value="N6_MTASE"/>
    <property type="match status" value="1"/>
</dbReference>
<evidence type="ECO:0000259" key="7">
    <source>
        <dbReference type="Pfam" id="PF07669"/>
    </source>
</evidence>
<dbReference type="GO" id="GO:0006304">
    <property type="term" value="P:DNA modification"/>
    <property type="evidence" value="ECO:0007669"/>
    <property type="project" value="InterPro"/>
</dbReference>
<evidence type="ECO:0000313" key="9">
    <source>
        <dbReference type="EMBL" id="OBQ27137.1"/>
    </source>
</evidence>
<evidence type="ECO:0000256" key="2">
    <source>
        <dbReference type="ARBA" id="ARBA00011900"/>
    </source>
</evidence>
<keyword evidence="4 9" id="KW-0808">Transferase</keyword>
<protein>
    <recommendedName>
        <fullName evidence="2">site-specific DNA-methyltransferase (adenine-specific)</fullName>
        <ecNumber evidence="2">2.1.1.72</ecNumber>
    </recommendedName>
</protein>
<dbReference type="AlphaFoldDB" id="A0A1B7W1H5"/>
<evidence type="ECO:0000256" key="3">
    <source>
        <dbReference type="ARBA" id="ARBA00022603"/>
    </source>
</evidence>
<comment type="similarity">
    <text evidence="1">Belongs to the N(4)/N(6)-methyltransferase family.</text>
</comment>
<dbReference type="Pfam" id="PF22837">
    <property type="entry name" value="M_Eco57I_C"/>
    <property type="match status" value="1"/>
</dbReference>
<evidence type="ECO:0000313" key="10">
    <source>
        <dbReference type="Proteomes" id="UP000092382"/>
    </source>
</evidence>
<dbReference type="Proteomes" id="UP000092382">
    <property type="component" value="Unassembled WGS sequence"/>
</dbReference>
<keyword evidence="3 9" id="KW-0489">Methyltransferase</keyword>
<comment type="caution">
    <text evidence="9">The sequence shown here is derived from an EMBL/GenBank/DDBJ whole genome shotgun (WGS) entry which is preliminary data.</text>
</comment>
<name>A0A1B7W1H5_APHFL</name>
<accession>A0A1B7W1H5</accession>
<gene>
    <name evidence="9" type="ORF">AN481_01440</name>
</gene>
<feature type="domain" description="Type II methyltransferase M.TaqI-like" evidence="7">
    <location>
        <begin position="71"/>
        <end position="197"/>
    </location>
</feature>
<dbReference type="PATRIC" id="fig|1710894.3.peg.3920"/>
<dbReference type="EC" id="2.1.1.72" evidence="2"/>
<dbReference type="InterPro" id="IPR054520">
    <property type="entry name" value="M_Eco57I_C"/>
</dbReference>
<dbReference type="InterPro" id="IPR002052">
    <property type="entry name" value="DNA_methylase_N6_adenine_CS"/>
</dbReference>
<dbReference type="EMBL" id="LJOY01000003">
    <property type="protein sequence ID" value="OBQ27137.1"/>
    <property type="molecule type" value="Genomic_DNA"/>
</dbReference>
<dbReference type="GO" id="GO:0032259">
    <property type="term" value="P:methylation"/>
    <property type="evidence" value="ECO:0007669"/>
    <property type="project" value="UniProtKB-KW"/>
</dbReference>